<reference evidence="2" key="1">
    <citation type="submission" date="2025-08" db="UniProtKB">
        <authorList>
            <consortium name="Ensembl"/>
        </authorList>
    </citation>
    <scope>IDENTIFICATION</scope>
</reference>
<protein>
    <recommendedName>
        <fullName evidence="4">Mesoderm posterior protein 2</fullName>
    </recommendedName>
</protein>
<evidence type="ECO:0000313" key="2">
    <source>
        <dbReference type="Ensembl" id="ENSCLAP00000017787.1"/>
    </source>
</evidence>
<organism evidence="2 3">
    <name type="scientific">Chinchilla lanigera</name>
    <name type="common">Long-tailed chinchilla</name>
    <name type="synonym">Chinchilla villidera</name>
    <dbReference type="NCBI Taxonomy" id="34839"/>
    <lineage>
        <taxon>Eukaryota</taxon>
        <taxon>Metazoa</taxon>
        <taxon>Chordata</taxon>
        <taxon>Craniata</taxon>
        <taxon>Vertebrata</taxon>
        <taxon>Euteleostomi</taxon>
        <taxon>Mammalia</taxon>
        <taxon>Eutheria</taxon>
        <taxon>Euarchontoglires</taxon>
        <taxon>Glires</taxon>
        <taxon>Rodentia</taxon>
        <taxon>Hystricomorpha</taxon>
        <taxon>Chinchillidae</taxon>
        <taxon>Chinchilla</taxon>
    </lineage>
</organism>
<dbReference type="Ensembl" id="ENSCLAT00000017963.1">
    <property type="protein sequence ID" value="ENSCLAP00000017787.1"/>
    <property type="gene ID" value="ENSCLAG00000012204.1"/>
</dbReference>
<feature type="compositionally biased region" description="Low complexity" evidence="1">
    <location>
        <begin position="33"/>
        <end position="50"/>
    </location>
</feature>
<evidence type="ECO:0000313" key="3">
    <source>
        <dbReference type="Proteomes" id="UP000694398"/>
    </source>
</evidence>
<gene>
    <name evidence="2" type="primary">Mesp2</name>
</gene>
<dbReference type="AlphaFoldDB" id="A0A8C2VME7"/>
<dbReference type="GeneTree" id="ENSGT00530000063712"/>
<accession>A0A8C2VME7</accession>
<feature type="region of interest" description="Disordered" evidence="1">
    <location>
        <begin position="188"/>
        <end position="216"/>
    </location>
</feature>
<feature type="region of interest" description="Disordered" evidence="1">
    <location>
        <begin position="23"/>
        <end position="90"/>
    </location>
</feature>
<feature type="compositionally biased region" description="Low complexity" evidence="1">
    <location>
        <begin position="62"/>
        <end position="75"/>
    </location>
</feature>
<keyword evidence="3" id="KW-1185">Reference proteome</keyword>
<evidence type="ECO:0000256" key="1">
    <source>
        <dbReference type="SAM" id="MobiDB-lite"/>
    </source>
</evidence>
<reference evidence="2" key="2">
    <citation type="submission" date="2025-09" db="UniProtKB">
        <authorList>
            <consortium name="Ensembl"/>
        </authorList>
    </citation>
    <scope>IDENTIFICATION</scope>
</reference>
<sequence>MARSPPPPHGLLGLDPWVFSPGWGWAGHADSTSPASSSSDSSGSCPCDGARGSLQGGVSWGSPSACPGPSAAAESLGSRVSDADPWGTPPYCPKMQSPPHQPLGIAPDAALWMQPQACAGTQPSPEPASAAVPWTPTPPPPPELVAVYQGISVQESCLSLGSPPLLAHPSCQRLQPHTPWGCWGRSAEVLPSSEPQGPRPAVQPTDVSPAQRSGLRLSGCPELCQEDLEGTHLGIFY</sequence>
<dbReference type="OMA" id="PQACAGT"/>
<evidence type="ECO:0008006" key="4">
    <source>
        <dbReference type="Google" id="ProtNLM"/>
    </source>
</evidence>
<proteinExistence type="predicted"/>
<name>A0A8C2VME7_CHILA</name>
<dbReference type="Proteomes" id="UP000694398">
    <property type="component" value="Unassembled WGS sequence"/>
</dbReference>